<keyword evidence="1" id="KW-1133">Transmembrane helix</keyword>
<dbReference type="RefSeq" id="WP_011941584.1">
    <property type="nucleotide sequence ID" value="NC_009484.1"/>
</dbReference>
<evidence type="ECO:0000313" key="3">
    <source>
        <dbReference type="Proteomes" id="UP000000245"/>
    </source>
</evidence>
<dbReference type="EMBL" id="CP000697">
    <property type="protein sequence ID" value="ABQ29748.1"/>
    <property type="molecule type" value="Genomic_DNA"/>
</dbReference>
<evidence type="ECO:0008006" key="4">
    <source>
        <dbReference type="Google" id="ProtNLM"/>
    </source>
</evidence>
<keyword evidence="1" id="KW-0812">Transmembrane</keyword>
<organism evidence="2 3">
    <name type="scientific">Acidiphilium cryptum (strain JF-5)</name>
    <dbReference type="NCBI Taxonomy" id="349163"/>
    <lineage>
        <taxon>Bacteria</taxon>
        <taxon>Pseudomonadati</taxon>
        <taxon>Pseudomonadota</taxon>
        <taxon>Alphaproteobacteria</taxon>
        <taxon>Acetobacterales</taxon>
        <taxon>Acidocellaceae</taxon>
        <taxon>Acidiphilium</taxon>
    </lineage>
</organism>
<accession>A5FVW6</accession>
<keyword evidence="1" id="KW-0472">Membrane</keyword>
<dbReference type="Proteomes" id="UP000000245">
    <property type="component" value="Chromosome"/>
</dbReference>
<proteinExistence type="predicted"/>
<sequence>MIPTASAPPSIAQTRRPRTRSAPLGLALLLAAGLGACTNPYDPGQRALGGAALGAGTGAAIGALAGGGRGAATGALIGGAIGAVGGAATTPPPPSPYEAGYPPAAPASWSPEMVWLPSPGVYVALGYNYPLFFYSGLYYYLYSGRWYVGSSYSGPWRIHAAPPPLRRFHSGYWNSYQMRARNYYHNNPGWRHFRPR</sequence>
<feature type="transmembrane region" description="Helical" evidence="1">
    <location>
        <begin position="121"/>
        <end position="141"/>
    </location>
</feature>
<name>A5FVW6_ACICJ</name>
<keyword evidence="3" id="KW-1185">Reference proteome</keyword>
<evidence type="ECO:0000256" key="1">
    <source>
        <dbReference type="SAM" id="Phobius"/>
    </source>
</evidence>
<protein>
    <recommendedName>
        <fullName evidence="4">17 kDa surface antigen</fullName>
    </recommendedName>
</protein>
<dbReference type="AlphaFoldDB" id="A5FVW6"/>
<dbReference type="HOGENOM" id="CLU_1387669_0_0_5"/>
<gene>
    <name evidence="2" type="ordered locus">Acry_0524</name>
</gene>
<reference evidence="2 3" key="1">
    <citation type="submission" date="2007-05" db="EMBL/GenBank/DDBJ databases">
        <title>Complete sequence of chromosome of Acidiphilium cryptum JF-5.</title>
        <authorList>
            <consortium name="US DOE Joint Genome Institute"/>
            <person name="Copeland A."/>
            <person name="Lucas S."/>
            <person name="Lapidus A."/>
            <person name="Barry K."/>
            <person name="Detter J.C."/>
            <person name="Glavina del Rio T."/>
            <person name="Hammon N."/>
            <person name="Israni S."/>
            <person name="Dalin E."/>
            <person name="Tice H."/>
            <person name="Pitluck S."/>
            <person name="Sims D."/>
            <person name="Brettin T."/>
            <person name="Bruce D."/>
            <person name="Han C."/>
            <person name="Schmutz J."/>
            <person name="Larimer F."/>
            <person name="Land M."/>
            <person name="Hauser L."/>
            <person name="Kyrpides N."/>
            <person name="Kim E."/>
            <person name="Magnuson T."/>
            <person name="Richardson P."/>
        </authorList>
    </citation>
    <scope>NUCLEOTIDE SEQUENCE [LARGE SCALE GENOMIC DNA]</scope>
    <source>
        <strain evidence="2 3">JF-5</strain>
    </source>
</reference>
<dbReference type="KEGG" id="acr:Acry_0524"/>
<evidence type="ECO:0000313" key="2">
    <source>
        <dbReference type="EMBL" id="ABQ29748.1"/>
    </source>
</evidence>